<evidence type="ECO:0000256" key="2">
    <source>
        <dbReference type="ARBA" id="ARBA00022679"/>
    </source>
</evidence>
<feature type="domain" description="4'-phosphopantetheinyl transferase" evidence="9">
    <location>
        <begin position="16"/>
        <end position="137"/>
    </location>
</feature>
<dbReference type="GO" id="GO:0008897">
    <property type="term" value="F:holo-[acyl-carrier-protein] synthase activity"/>
    <property type="evidence" value="ECO:0007669"/>
    <property type="project" value="UniProtKB-UniRule"/>
</dbReference>
<comment type="subcellular location">
    <subcellularLocation>
        <location evidence="8">Cytoplasm</location>
    </subcellularLocation>
</comment>
<dbReference type="Gene3D" id="3.90.470.20">
    <property type="entry name" value="4'-phosphopantetheinyl transferase domain"/>
    <property type="match status" value="1"/>
</dbReference>
<dbReference type="GO" id="GO:0000287">
    <property type="term" value="F:magnesium ion binding"/>
    <property type="evidence" value="ECO:0007669"/>
    <property type="project" value="UniProtKB-UniRule"/>
</dbReference>
<keyword evidence="1 8" id="KW-0444">Lipid biosynthesis</keyword>
<evidence type="ECO:0000313" key="11">
    <source>
        <dbReference type="Proteomes" id="UP000189628"/>
    </source>
</evidence>
<keyword evidence="5 8" id="KW-0460">Magnesium</keyword>
<sequence length="147" mass="16242">MSERPVVPSVSGAIYGIGTDIIQIERVEGVMQRTHGRFAEKVLGPDELRIYHARKARSARRGLAFLATRFAAKEAVSKAIGLGMHWPMTWRAVQTLNLPSGQPVVRYSGELADWIAQRGLHIQISVTDERDYAVAFAVTELQSKPSA</sequence>
<dbReference type="EMBL" id="CP019912">
    <property type="protein sequence ID" value="AQW32155.1"/>
    <property type="molecule type" value="Genomic_DNA"/>
</dbReference>
<keyword evidence="10" id="KW-0614">Plasmid</keyword>
<gene>
    <name evidence="8" type="primary">acpS</name>
    <name evidence="10" type="ORF">B0B51_19970</name>
</gene>
<name>A0A1U9VNV2_9RALS</name>
<reference evidence="10 11" key="1">
    <citation type="submission" date="2017-02" db="EMBL/GenBank/DDBJ databases">
        <title>Blood Disease Bacterium A2-HR MARDI.</title>
        <authorList>
            <person name="Badrun R."/>
            <person name="Abu Bakar N."/>
            <person name="Laboh R."/>
        </authorList>
    </citation>
    <scope>NUCLEOTIDE SEQUENCE [LARGE SCALE GENOMIC DNA]</scope>
    <source>
        <strain evidence="10 11">A2-HR MARDI</strain>
        <plasmid evidence="11">Plasmid</plasmid>
    </source>
</reference>
<dbReference type="HAMAP" id="MF_00101">
    <property type="entry name" value="AcpS"/>
    <property type="match status" value="1"/>
</dbReference>
<evidence type="ECO:0000259" key="9">
    <source>
        <dbReference type="Pfam" id="PF01648"/>
    </source>
</evidence>
<comment type="function">
    <text evidence="8">Transfers the 4'-phosphopantetheine moiety from coenzyme A to a Ser of acyl-carrier-protein.</text>
</comment>
<evidence type="ECO:0000313" key="10">
    <source>
        <dbReference type="EMBL" id="AQW32155.1"/>
    </source>
</evidence>
<dbReference type="EC" id="2.7.8.7" evidence="8"/>
<evidence type="ECO:0000256" key="4">
    <source>
        <dbReference type="ARBA" id="ARBA00022832"/>
    </source>
</evidence>
<dbReference type="AlphaFoldDB" id="A0A1U9VNV2"/>
<evidence type="ECO:0000256" key="7">
    <source>
        <dbReference type="ARBA" id="ARBA00023160"/>
    </source>
</evidence>
<keyword evidence="6 8" id="KW-0443">Lipid metabolism</keyword>
<dbReference type="Pfam" id="PF01648">
    <property type="entry name" value="ACPS"/>
    <property type="match status" value="1"/>
</dbReference>
<keyword evidence="2 8" id="KW-0808">Transferase</keyword>
<dbReference type="GO" id="GO:0006633">
    <property type="term" value="P:fatty acid biosynthetic process"/>
    <property type="evidence" value="ECO:0007669"/>
    <property type="project" value="UniProtKB-UniRule"/>
</dbReference>
<proteinExistence type="inferred from homology"/>
<protein>
    <recommendedName>
        <fullName evidence="8">Holo-[acyl-carrier-protein] synthase</fullName>
        <shortName evidence="8">Holo-ACP synthase</shortName>
        <ecNumber evidence="8">2.7.8.7</ecNumber>
    </recommendedName>
    <alternativeName>
        <fullName evidence="8">4'-phosphopantetheinyl transferase AcpS</fullName>
    </alternativeName>
</protein>
<evidence type="ECO:0000256" key="5">
    <source>
        <dbReference type="ARBA" id="ARBA00022842"/>
    </source>
</evidence>
<evidence type="ECO:0000256" key="6">
    <source>
        <dbReference type="ARBA" id="ARBA00023098"/>
    </source>
</evidence>
<dbReference type="InterPro" id="IPR002582">
    <property type="entry name" value="ACPS"/>
</dbReference>
<evidence type="ECO:0000256" key="8">
    <source>
        <dbReference type="HAMAP-Rule" id="MF_00101"/>
    </source>
</evidence>
<comment type="similarity">
    <text evidence="8">Belongs to the P-Pant transferase superfamily. AcpS family.</text>
</comment>
<dbReference type="NCBIfam" id="TIGR00516">
    <property type="entry name" value="acpS"/>
    <property type="match status" value="1"/>
</dbReference>
<keyword evidence="4 8" id="KW-0276">Fatty acid metabolism</keyword>
<feature type="binding site" evidence="8">
    <location>
        <position position="20"/>
    </location>
    <ligand>
        <name>Mg(2+)</name>
        <dbReference type="ChEBI" id="CHEBI:18420"/>
    </ligand>
</feature>
<dbReference type="InterPro" id="IPR037143">
    <property type="entry name" value="4-PPantetheinyl_Trfase_dom_sf"/>
</dbReference>
<dbReference type="NCBIfam" id="TIGR00556">
    <property type="entry name" value="pantethn_trn"/>
    <property type="match status" value="1"/>
</dbReference>
<organism evidence="10 11">
    <name type="scientific">blood disease bacterium A2-HR MARDI</name>
    <dbReference type="NCBI Taxonomy" id="1944648"/>
    <lineage>
        <taxon>Bacteria</taxon>
        <taxon>Pseudomonadati</taxon>
        <taxon>Pseudomonadota</taxon>
        <taxon>Betaproteobacteria</taxon>
        <taxon>Burkholderiales</taxon>
        <taxon>Burkholderiaceae</taxon>
        <taxon>Ralstonia</taxon>
        <taxon>Ralstonia solanacearum species complex</taxon>
    </lineage>
</organism>
<keyword evidence="3 8" id="KW-0479">Metal-binding</keyword>
<dbReference type="InterPro" id="IPR004568">
    <property type="entry name" value="Ppantetheine-prot_Trfase_dom"/>
</dbReference>
<dbReference type="Proteomes" id="UP000189628">
    <property type="component" value="Plasmid unnamed"/>
</dbReference>
<keyword evidence="8" id="KW-0963">Cytoplasm</keyword>
<comment type="cofactor">
    <cofactor evidence="8">
        <name>Mg(2+)</name>
        <dbReference type="ChEBI" id="CHEBI:18420"/>
    </cofactor>
</comment>
<geneLocation type="plasmid" evidence="10">
    <name>unnamed</name>
</geneLocation>
<comment type="catalytic activity">
    <reaction evidence="8">
        <text>apo-[ACP] + CoA = holo-[ACP] + adenosine 3',5'-bisphosphate + H(+)</text>
        <dbReference type="Rhea" id="RHEA:12068"/>
        <dbReference type="Rhea" id="RHEA-COMP:9685"/>
        <dbReference type="Rhea" id="RHEA-COMP:9690"/>
        <dbReference type="ChEBI" id="CHEBI:15378"/>
        <dbReference type="ChEBI" id="CHEBI:29999"/>
        <dbReference type="ChEBI" id="CHEBI:57287"/>
        <dbReference type="ChEBI" id="CHEBI:58343"/>
        <dbReference type="ChEBI" id="CHEBI:64479"/>
        <dbReference type="EC" id="2.7.8.7"/>
    </reaction>
</comment>
<feature type="binding site" evidence="8">
    <location>
        <position position="74"/>
    </location>
    <ligand>
        <name>Mg(2+)</name>
        <dbReference type="ChEBI" id="CHEBI:18420"/>
    </ligand>
</feature>
<evidence type="ECO:0000256" key="1">
    <source>
        <dbReference type="ARBA" id="ARBA00022516"/>
    </source>
</evidence>
<accession>A0A1U9VNV2</accession>
<dbReference type="GO" id="GO:0005737">
    <property type="term" value="C:cytoplasm"/>
    <property type="evidence" value="ECO:0007669"/>
    <property type="project" value="UniProtKB-SubCell"/>
</dbReference>
<evidence type="ECO:0000256" key="3">
    <source>
        <dbReference type="ARBA" id="ARBA00022723"/>
    </source>
</evidence>
<dbReference type="RefSeq" id="WP_078223513.1">
    <property type="nucleotide sequence ID" value="NZ_CP019912.1"/>
</dbReference>
<keyword evidence="7 8" id="KW-0275">Fatty acid biosynthesis</keyword>
<dbReference type="SUPFAM" id="SSF56214">
    <property type="entry name" value="4'-phosphopantetheinyl transferase"/>
    <property type="match status" value="1"/>
</dbReference>
<dbReference type="InterPro" id="IPR008278">
    <property type="entry name" value="4-PPantetheinyl_Trfase_dom"/>
</dbReference>